<evidence type="ECO:0000313" key="7">
    <source>
        <dbReference type="Proteomes" id="UP000087171"/>
    </source>
</evidence>
<proteinExistence type="inferred from homology"/>
<name>A0A1S2XNK3_CICAR</name>
<dbReference type="InterPro" id="IPR000528">
    <property type="entry name" value="Plant_nsLTP"/>
</dbReference>
<keyword evidence="2 5" id="KW-0732">Signal</keyword>
<organism evidence="7 8">
    <name type="scientific">Cicer arietinum</name>
    <name type="common">Chickpea</name>
    <name type="synonym">Garbanzo</name>
    <dbReference type="NCBI Taxonomy" id="3827"/>
    <lineage>
        <taxon>Eukaryota</taxon>
        <taxon>Viridiplantae</taxon>
        <taxon>Streptophyta</taxon>
        <taxon>Embryophyta</taxon>
        <taxon>Tracheophyta</taxon>
        <taxon>Spermatophyta</taxon>
        <taxon>Magnoliopsida</taxon>
        <taxon>eudicotyledons</taxon>
        <taxon>Gunneridae</taxon>
        <taxon>Pentapetalae</taxon>
        <taxon>rosids</taxon>
        <taxon>fabids</taxon>
        <taxon>Fabales</taxon>
        <taxon>Fabaceae</taxon>
        <taxon>Papilionoideae</taxon>
        <taxon>50 kb inversion clade</taxon>
        <taxon>NPAAA clade</taxon>
        <taxon>Hologalegina</taxon>
        <taxon>IRL clade</taxon>
        <taxon>Cicereae</taxon>
        <taxon>Cicer</taxon>
    </lineage>
</organism>
<accession>A0A1S2XNK3</accession>
<evidence type="ECO:0000256" key="4">
    <source>
        <dbReference type="RuleBase" id="RU000628"/>
    </source>
</evidence>
<evidence type="ECO:0000256" key="2">
    <source>
        <dbReference type="ARBA" id="ARBA00022729"/>
    </source>
</evidence>
<keyword evidence="4" id="KW-0813">Transport</keyword>
<dbReference type="SMR" id="A0A1S2XNK3"/>
<keyword evidence="7" id="KW-1185">Reference proteome</keyword>
<dbReference type="InterPro" id="IPR036312">
    <property type="entry name" value="Bifun_inhib/LTP/seed_sf"/>
</dbReference>
<evidence type="ECO:0000259" key="6">
    <source>
        <dbReference type="SMART" id="SM00499"/>
    </source>
</evidence>
<dbReference type="CDD" id="cd01960">
    <property type="entry name" value="nsLTP1"/>
    <property type="match status" value="1"/>
</dbReference>
<evidence type="ECO:0000256" key="1">
    <source>
        <dbReference type="ARBA" id="ARBA00009748"/>
    </source>
</evidence>
<dbReference type="STRING" id="3827.A0A1S2XNK3"/>
<gene>
    <name evidence="8" type="primary">LOC101509478</name>
</gene>
<keyword evidence="3" id="KW-1015">Disulfide bond</keyword>
<dbReference type="RefSeq" id="XP_004492086.1">
    <property type="nucleotide sequence ID" value="XM_004492029.3"/>
</dbReference>
<evidence type="ECO:0000256" key="3">
    <source>
        <dbReference type="ARBA" id="ARBA00023157"/>
    </source>
</evidence>
<dbReference type="PROSITE" id="PS00597">
    <property type="entry name" value="PLANT_LTP"/>
    <property type="match status" value="1"/>
</dbReference>
<feature type="chain" id="PRO_5010346058" description="Non-specific lipid-transfer protein" evidence="5">
    <location>
        <begin position="28"/>
        <end position="120"/>
    </location>
</feature>
<reference evidence="7" key="1">
    <citation type="journal article" date="2013" name="Nat. Biotechnol.">
        <title>Draft genome sequence of chickpea (Cicer arietinum) provides a resource for trait improvement.</title>
        <authorList>
            <person name="Varshney R.K."/>
            <person name="Song C."/>
            <person name="Saxena R.K."/>
            <person name="Azam S."/>
            <person name="Yu S."/>
            <person name="Sharpe A.G."/>
            <person name="Cannon S."/>
            <person name="Baek J."/>
            <person name="Rosen B.D."/>
            <person name="Tar'an B."/>
            <person name="Millan T."/>
            <person name="Zhang X."/>
            <person name="Ramsay L.D."/>
            <person name="Iwata A."/>
            <person name="Wang Y."/>
            <person name="Nelson W."/>
            <person name="Farmer A.D."/>
            <person name="Gaur P.M."/>
            <person name="Soderlund C."/>
            <person name="Penmetsa R.V."/>
            <person name="Xu C."/>
            <person name="Bharti A.K."/>
            <person name="He W."/>
            <person name="Winter P."/>
            <person name="Zhao S."/>
            <person name="Hane J.K."/>
            <person name="Carrasquilla-Garcia N."/>
            <person name="Condie J.A."/>
            <person name="Upadhyaya H.D."/>
            <person name="Luo M.C."/>
            <person name="Thudi M."/>
            <person name="Gowda C.L."/>
            <person name="Singh N.P."/>
            <person name="Lichtenzveig J."/>
            <person name="Gali K.K."/>
            <person name="Rubio J."/>
            <person name="Nadarajan N."/>
            <person name="Dolezel J."/>
            <person name="Bansal K.C."/>
            <person name="Xu X."/>
            <person name="Edwards D."/>
            <person name="Zhang G."/>
            <person name="Kahl G."/>
            <person name="Gil J."/>
            <person name="Singh K.B."/>
            <person name="Datta S.K."/>
            <person name="Jackson S.A."/>
            <person name="Wang J."/>
            <person name="Cook D.R."/>
        </authorList>
    </citation>
    <scope>NUCLEOTIDE SEQUENCE [LARGE SCALE GENOMIC DNA]</scope>
    <source>
        <strain evidence="7">cv. CDC Frontier</strain>
    </source>
</reference>
<comment type="function">
    <text evidence="4">Plant non-specific lipid-transfer proteins transfer phospholipids as well as galactolipids across membranes. May play a role in wax or cutin deposition in the cell walls of expanding epidermal cells and certain secretory tissues.</text>
</comment>
<dbReference type="GO" id="GO:0008289">
    <property type="term" value="F:lipid binding"/>
    <property type="evidence" value="ECO:0007669"/>
    <property type="project" value="UniProtKB-KW"/>
</dbReference>
<comment type="similarity">
    <text evidence="1 4">Belongs to the plant LTP family.</text>
</comment>
<evidence type="ECO:0000256" key="5">
    <source>
        <dbReference type="SAM" id="SignalP"/>
    </source>
</evidence>
<dbReference type="InterPro" id="IPR016140">
    <property type="entry name" value="Bifunc_inhib/LTP/seed_store"/>
</dbReference>
<feature type="domain" description="Bifunctional inhibitor/plant lipid transfer protein/seed storage helical" evidence="6">
    <location>
        <begin position="30"/>
        <end position="115"/>
    </location>
</feature>
<dbReference type="GO" id="GO:0006869">
    <property type="term" value="P:lipid transport"/>
    <property type="evidence" value="ECO:0007669"/>
    <property type="project" value="InterPro"/>
</dbReference>
<dbReference type="PANTHER" id="PTHR33076">
    <property type="entry name" value="NON-SPECIFIC LIPID-TRANSFER PROTEIN 2-RELATED"/>
    <property type="match status" value="1"/>
</dbReference>
<dbReference type="SUPFAM" id="SSF47699">
    <property type="entry name" value="Bifunctional inhibitor/lipid-transfer protein/seed storage 2S albumin"/>
    <property type="match status" value="1"/>
</dbReference>
<protein>
    <recommendedName>
        <fullName evidence="4">Non-specific lipid-transfer protein</fullName>
    </recommendedName>
</protein>
<evidence type="ECO:0000313" key="8">
    <source>
        <dbReference type="RefSeq" id="XP_004492086.1"/>
    </source>
</evidence>
<reference evidence="8" key="2">
    <citation type="submission" date="2025-08" db="UniProtKB">
        <authorList>
            <consortium name="RefSeq"/>
        </authorList>
    </citation>
    <scope>IDENTIFICATION</scope>
    <source>
        <tissue evidence="8">Etiolated seedlings</tissue>
    </source>
</reference>
<keyword evidence="4" id="KW-0446">Lipid-binding</keyword>
<dbReference type="AlphaFoldDB" id="A0A1S2XNK3"/>
<dbReference type="PRINTS" id="PR00382">
    <property type="entry name" value="LIPIDTRNSFER"/>
</dbReference>
<dbReference type="Gene3D" id="1.10.110.10">
    <property type="entry name" value="Plant lipid-transfer and hydrophobic proteins"/>
    <property type="match status" value="1"/>
</dbReference>
<feature type="signal peptide" evidence="5">
    <location>
        <begin position="1"/>
        <end position="27"/>
    </location>
</feature>
<dbReference type="SMART" id="SM00499">
    <property type="entry name" value="AAI"/>
    <property type="match status" value="1"/>
</dbReference>
<sequence>MAYVKVITCMAMMICMMLISSPMVVNAISCSEVIGEIDPCLEYLNGRYSAPSRECCEGVKNLSHIAHTTSARRATCECLKSAAYSISDLNRHHADALARRCGVKLHYRVSTSIDCNRIRG</sequence>
<dbReference type="Pfam" id="PF00234">
    <property type="entry name" value="Tryp_alpha_amyl"/>
    <property type="match status" value="1"/>
</dbReference>
<dbReference type="OrthoDB" id="1890443at2759"/>
<dbReference type="Proteomes" id="UP000087171">
    <property type="component" value="Chromosome Ca3"/>
</dbReference>
<dbReference type="PaxDb" id="3827-XP_004492086.1"/>